<protein>
    <recommendedName>
        <fullName evidence="2">DUF4745 domain-containing protein</fullName>
    </recommendedName>
</protein>
<keyword evidence="4" id="KW-1185">Reference proteome</keyword>
<feature type="compositionally biased region" description="Basic and acidic residues" evidence="1">
    <location>
        <begin position="887"/>
        <end position="896"/>
    </location>
</feature>
<dbReference type="GO" id="GO:0016601">
    <property type="term" value="P:Rac protein signal transduction"/>
    <property type="evidence" value="ECO:0007669"/>
    <property type="project" value="TreeGrafter"/>
</dbReference>
<feature type="region of interest" description="Disordered" evidence="1">
    <location>
        <begin position="788"/>
        <end position="807"/>
    </location>
</feature>
<evidence type="ECO:0000313" key="3">
    <source>
        <dbReference type="EMBL" id="KAK9392885.1"/>
    </source>
</evidence>
<feature type="region of interest" description="Disordered" evidence="1">
    <location>
        <begin position="496"/>
        <end position="518"/>
    </location>
</feature>
<dbReference type="GO" id="GO:1905762">
    <property type="term" value="F:CCR4-NOT complex binding"/>
    <property type="evidence" value="ECO:0007669"/>
    <property type="project" value="TreeGrafter"/>
</dbReference>
<feature type="region of interest" description="Disordered" evidence="1">
    <location>
        <begin position="862"/>
        <end position="923"/>
    </location>
</feature>
<accession>A0AAW1ASF5</accession>
<comment type="caution">
    <text evidence="3">The sequence shown here is derived from an EMBL/GenBank/DDBJ whole genome shotgun (WGS) entry which is preliminary data.</text>
</comment>
<dbReference type="EMBL" id="JAOTOJ010000015">
    <property type="protein sequence ID" value="KAK9392885.1"/>
    <property type="molecule type" value="Genomic_DNA"/>
</dbReference>
<dbReference type="Proteomes" id="UP001474421">
    <property type="component" value="Unassembled WGS sequence"/>
</dbReference>
<feature type="compositionally biased region" description="Low complexity" evidence="1">
    <location>
        <begin position="609"/>
        <end position="623"/>
    </location>
</feature>
<evidence type="ECO:0000256" key="1">
    <source>
        <dbReference type="SAM" id="MobiDB-lite"/>
    </source>
</evidence>
<dbReference type="PANTHER" id="PTHR15703:SF3">
    <property type="entry name" value="GRANULE ASSOCIATED RAC AND RHOG EFFECTOR PROTEIN 1"/>
    <property type="match status" value="1"/>
</dbReference>
<feature type="region of interest" description="Disordered" evidence="1">
    <location>
        <begin position="596"/>
        <end position="697"/>
    </location>
</feature>
<name>A0AAW1ASF5_CROAD</name>
<dbReference type="AlphaFoldDB" id="A0AAW1ASF5"/>
<evidence type="ECO:0000313" key="4">
    <source>
        <dbReference type="Proteomes" id="UP001474421"/>
    </source>
</evidence>
<dbReference type="PANTHER" id="PTHR15703">
    <property type="entry name" value="RIKEN CDNA 4931406P16 GENE"/>
    <property type="match status" value="1"/>
</dbReference>
<proteinExistence type="predicted"/>
<organism evidence="3 4">
    <name type="scientific">Crotalus adamanteus</name>
    <name type="common">Eastern diamondback rattlesnake</name>
    <dbReference type="NCBI Taxonomy" id="8729"/>
    <lineage>
        <taxon>Eukaryota</taxon>
        <taxon>Metazoa</taxon>
        <taxon>Chordata</taxon>
        <taxon>Craniata</taxon>
        <taxon>Vertebrata</taxon>
        <taxon>Euteleostomi</taxon>
        <taxon>Lepidosauria</taxon>
        <taxon>Squamata</taxon>
        <taxon>Bifurcata</taxon>
        <taxon>Unidentata</taxon>
        <taxon>Episquamata</taxon>
        <taxon>Toxicofera</taxon>
        <taxon>Serpentes</taxon>
        <taxon>Colubroidea</taxon>
        <taxon>Viperidae</taxon>
        <taxon>Crotalinae</taxon>
        <taxon>Crotalus</taxon>
    </lineage>
</organism>
<feature type="compositionally biased region" description="Polar residues" evidence="1">
    <location>
        <begin position="906"/>
        <end position="923"/>
    </location>
</feature>
<feature type="compositionally biased region" description="Low complexity" evidence="1">
    <location>
        <begin position="875"/>
        <end position="886"/>
    </location>
</feature>
<feature type="region of interest" description="Disordered" evidence="1">
    <location>
        <begin position="948"/>
        <end position="995"/>
    </location>
</feature>
<feature type="compositionally biased region" description="Low complexity" evidence="1">
    <location>
        <begin position="654"/>
        <end position="668"/>
    </location>
</feature>
<sequence>MDYKRRFLLGGSKQKGQQHQQYQVPELGKTLGASLAPSVPTSPLLSLAAAGSCSHATPVADLQQGISKYLDALNVFCRASTFLTDLFSSVFRNSHYSKAAMQLKDVQEHVMEAASRLTAAIKPEIAKMLMELSAGAANFKDQKEFSLQDIEVLGRCFLTVMQVHFQFLSQALQKVQPVAQSCFSEAAAQGRKDPGLRETSGVSPTAELDEATRSWKGAREATSRLREKDGCLAGIQVQQLFCSQNVAIPEHQLKELNLKTDSALQAYKVALESLGHCEYAMKAGFHLNPKAIEESLQGCCSEAEAQQTGRRQTPSQPIQCELPTVPIQIGAHFLKGISFNESAADNLKLKTHTMIQLIKEAGYHNGMTPRDDSPVTEVLNQVCPSTWRGACKTAVQLLFGQAGLVVVDTAQNENKEAYAPQISLEGSRIVVQVPSTWCLKEDPATMSLLQRSLDPEKMLGLVDVLYTAVFDLNRWKEGREQVLPYIQIQLQRDSSDFGSHTDLPSGNGSKATEDKAKLPSNADARLQSILNLGHFPRVLEPAQLMQSSNHHGVNGLLERQEGGIVEDGKDAKGMNLPTDQEMQEVIDFLSGFNMGKSQQTSPLTRRRTSVASSSAAAEQKAAAVQLPSLQSSSHTPLHHLQPGLPQQPHPQKPPQQQQQQHYQPLRQPIGSQQRPPSKWPGGPNQPPGQTVGPGLSSLPQWGSHAFSDLSSDLYSLGLVNSYMDNMMSEMLGQKSQGPRNNTWPNRDQSDGIFGVLGEFVPFDPAVGSDPEFARYVAGVSQAMQQKRQAQHFRRPSNTRSNWSHPDDLHRTWPFPEYFTDGEMTNSWSGTQGDSASSSDEASSANGDSLFSMFSGPDIVAAVKQRRKHSSGEQDTSTLPSPPLLSTVDDHNQDNKTKTWPPKAPWQHSQPGQNMSFYQLSSPASHWNDPMQILPSPVWSAANDCTPPAGMASPFAYSQQPQQSPPLPPSQHKQGHKGFKSFPGKHERRPSYLPQY</sequence>
<dbReference type="InterPro" id="IPR031813">
    <property type="entry name" value="DUF4745"/>
</dbReference>
<gene>
    <name evidence="3" type="ORF">NXF25_016974</name>
</gene>
<dbReference type="Pfam" id="PF15923">
    <property type="entry name" value="DUF4745"/>
    <property type="match status" value="1"/>
</dbReference>
<dbReference type="InterPro" id="IPR043385">
    <property type="entry name" value="GARRE1"/>
</dbReference>
<reference evidence="3 4" key="1">
    <citation type="journal article" date="2024" name="Proc. Natl. Acad. Sci. U.S.A.">
        <title>The genetic regulatory architecture and epigenomic basis for age-related changes in rattlesnake venom.</title>
        <authorList>
            <person name="Hogan M.P."/>
            <person name="Holding M.L."/>
            <person name="Nystrom G.S."/>
            <person name="Colston T.J."/>
            <person name="Bartlett D.A."/>
            <person name="Mason A.J."/>
            <person name="Ellsworth S.A."/>
            <person name="Rautsaw R.M."/>
            <person name="Lawrence K.C."/>
            <person name="Strickland J.L."/>
            <person name="He B."/>
            <person name="Fraser P."/>
            <person name="Margres M.J."/>
            <person name="Gilbert D.M."/>
            <person name="Gibbs H.L."/>
            <person name="Parkinson C.L."/>
            <person name="Rokyta D.R."/>
        </authorList>
    </citation>
    <scope>NUCLEOTIDE SEQUENCE [LARGE SCALE GENOMIC DNA]</scope>
    <source>
        <strain evidence="3">DRR0105</strain>
    </source>
</reference>
<feature type="compositionally biased region" description="Low complexity" evidence="1">
    <location>
        <begin position="833"/>
        <end position="848"/>
    </location>
</feature>
<feature type="domain" description="DUF4745" evidence="2">
    <location>
        <begin position="50"/>
        <end position="173"/>
    </location>
</feature>
<evidence type="ECO:0000259" key="2">
    <source>
        <dbReference type="Pfam" id="PF15923"/>
    </source>
</evidence>
<feature type="compositionally biased region" description="Polar residues" evidence="1">
    <location>
        <begin position="496"/>
        <end position="510"/>
    </location>
</feature>
<feature type="region of interest" description="Disordered" evidence="1">
    <location>
        <begin position="823"/>
        <end position="849"/>
    </location>
</feature>
<feature type="compositionally biased region" description="Polar residues" evidence="1">
    <location>
        <begin position="823"/>
        <end position="832"/>
    </location>
</feature>